<dbReference type="InterPro" id="IPR058652">
    <property type="entry name" value="VapC50_C"/>
</dbReference>
<keyword evidence="4" id="KW-1185">Reference proteome</keyword>
<dbReference type="SUPFAM" id="SSF88723">
    <property type="entry name" value="PIN domain-like"/>
    <property type="match status" value="1"/>
</dbReference>
<feature type="domain" description="VapC50 C-terminal" evidence="2">
    <location>
        <begin position="131"/>
        <end position="183"/>
    </location>
</feature>
<dbReference type="STRING" id="582667.SAMN05192568_101755"/>
<organism evidence="3 4">
    <name type="scientific">Methylobacterium pseudosasicola</name>
    <dbReference type="NCBI Taxonomy" id="582667"/>
    <lineage>
        <taxon>Bacteria</taxon>
        <taxon>Pseudomonadati</taxon>
        <taxon>Pseudomonadota</taxon>
        <taxon>Alphaproteobacteria</taxon>
        <taxon>Hyphomicrobiales</taxon>
        <taxon>Methylobacteriaceae</taxon>
        <taxon>Methylobacterium</taxon>
    </lineage>
</organism>
<gene>
    <name evidence="3" type="ORF">SAMN05192568_101755</name>
</gene>
<name>A0A1I4MLS0_9HYPH</name>
<evidence type="ECO:0000259" key="1">
    <source>
        <dbReference type="Pfam" id="PF13470"/>
    </source>
</evidence>
<accession>A0A1I4MLS0</accession>
<dbReference type="AlphaFoldDB" id="A0A1I4MLS0"/>
<evidence type="ECO:0000259" key="2">
    <source>
        <dbReference type="Pfam" id="PF26343"/>
    </source>
</evidence>
<dbReference type="Proteomes" id="UP000199048">
    <property type="component" value="Unassembled WGS sequence"/>
</dbReference>
<proteinExistence type="predicted"/>
<protein>
    <submittedName>
        <fullName evidence="3">PIN domain-containing protein</fullName>
    </submittedName>
</protein>
<evidence type="ECO:0000313" key="4">
    <source>
        <dbReference type="Proteomes" id="UP000199048"/>
    </source>
</evidence>
<sequence>MPSTFTAFFDANVFFGARLRSLVMEVAQSGVFRARWSADVHDEWIRSLLGRRADLRREQIEPIRAMMDVAVPDALVSGYAGLIPALTLPDPDDRHILAAAIAGRADVIVTFNEKDFPAEALAPYGIHTRHPDAFFSEAEGVEPGMLTDAAARDLAHYKRPPLTPRQYTDDLRRAGVPQLADYLWRMRVLLNDQAEP</sequence>
<dbReference type="Pfam" id="PF13470">
    <property type="entry name" value="PIN_3"/>
    <property type="match status" value="1"/>
</dbReference>
<evidence type="ECO:0000313" key="3">
    <source>
        <dbReference type="EMBL" id="SFM03997.1"/>
    </source>
</evidence>
<dbReference type="RefSeq" id="WP_208612052.1">
    <property type="nucleotide sequence ID" value="NZ_FOTK01000017.1"/>
</dbReference>
<dbReference type="InterPro" id="IPR002716">
    <property type="entry name" value="PIN_dom"/>
</dbReference>
<dbReference type="Pfam" id="PF26343">
    <property type="entry name" value="VapC50_C"/>
    <property type="match status" value="1"/>
</dbReference>
<dbReference type="InterPro" id="IPR029060">
    <property type="entry name" value="PIN-like_dom_sf"/>
</dbReference>
<dbReference type="EMBL" id="FOTK01000017">
    <property type="protein sequence ID" value="SFM03997.1"/>
    <property type="molecule type" value="Genomic_DNA"/>
</dbReference>
<reference evidence="4" key="1">
    <citation type="submission" date="2016-10" db="EMBL/GenBank/DDBJ databases">
        <authorList>
            <person name="Varghese N."/>
            <person name="Submissions S."/>
        </authorList>
    </citation>
    <scope>NUCLEOTIDE SEQUENCE [LARGE SCALE GENOMIC DNA]</scope>
    <source>
        <strain evidence="4">BL36</strain>
    </source>
</reference>
<feature type="domain" description="PIN" evidence="1">
    <location>
        <begin position="8"/>
        <end position="113"/>
    </location>
</feature>